<protein>
    <submittedName>
        <fullName evidence="3">Uncharacterized protein</fullName>
    </submittedName>
</protein>
<feature type="compositionally biased region" description="Polar residues" evidence="1">
    <location>
        <begin position="429"/>
        <end position="439"/>
    </location>
</feature>
<feature type="compositionally biased region" description="Polar residues" evidence="1">
    <location>
        <begin position="447"/>
        <end position="459"/>
    </location>
</feature>
<keyword evidence="2" id="KW-0472">Membrane</keyword>
<gene>
    <name evidence="3" type="ORF">GCM10007047_26520</name>
</gene>
<dbReference type="AlphaFoldDB" id="A0A8J3GF11"/>
<feature type="region of interest" description="Disordered" evidence="1">
    <location>
        <begin position="429"/>
        <end position="459"/>
    </location>
</feature>
<dbReference type="Proteomes" id="UP000642829">
    <property type="component" value="Unassembled WGS sequence"/>
</dbReference>
<sequence length="817" mass="89571">MNISTQASHHQRGSAIMVVLLLTTAIGIIAGSVLRSSLTEKKVNVRNSLRSEALRAAEIGIELAFAEYVNDVETNSGLYAAAVASPIQKIDLSSRGKSLVVRNNITSIDVRSEFVPLPVRRFIDGEDPANDDDPLKNKFVIETNINLYAKVEAKRGGETVEVYLAKTMAIRDAPLFSHAIFFNDDLLFHRNFDIAGDVHSNGHLQLNTHNGDDPLRLGELTTAVGNVYRLTTVDSSNMGNRLSTGDNLITVNGDLDLDHMNYSTSGTVYSNNILVKSGVDSRMSDWLEHSQSTFHGSLMDKAYGVPVFKPVGAEDAQKDNVYTKNVNELNNSGYALIEPLLPSGHSAVKNNAAREGKMAAKAGLLLRVEQNQEWVPRDYRGRYTTNPSKIVNDNEYYVVKGYKYTTRVEDGTPVLKSVSLPDRLIGTANSSISSVNSGQPYPEKYSESSSAVTGGLQDTRTGRSMDLITMDVSRLKEVIESDPSKLDTSGKNFRNEFSNTSDWNGVVYVEFPTSTNVDNSASTNSTDINSKPFQYGSAETNIPELASQYGTASWKHTPKSRTDEIVPIAAEFRTLDPADTGMGLQLIKGSNLPSVGGNEGLTVATNTSMYVVDHYNADGNFRTGTGLQYNDGRYADEDSGHGEVPAALMADSVTLLSGAWPSNRANSHKGYSGQSSTRKANEPLEVSACIASADYSVYEFFVRSLENWQHLLNDSDVGGLGHKNPIVVKGSLVSFWDSEIPLMKDAYGRDKSKPVDKYWNEFASHAFTTPRFHQFLVDGRFPPGTPTARFYDLREYIVLHRGEVADKTELTKVGFTL</sequence>
<accession>A0A8J3GF11</accession>
<dbReference type="RefSeq" id="WP_189516008.1">
    <property type="nucleotide sequence ID" value="NZ_BMXG01000018.1"/>
</dbReference>
<evidence type="ECO:0000256" key="2">
    <source>
        <dbReference type="SAM" id="Phobius"/>
    </source>
</evidence>
<reference evidence="3" key="2">
    <citation type="submission" date="2020-09" db="EMBL/GenBank/DDBJ databases">
        <authorList>
            <person name="Sun Q."/>
            <person name="Kim S."/>
        </authorList>
    </citation>
    <scope>NUCLEOTIDE SEQUENCE</scope>
    <source>
        <strain evidence="3">KCTC 12870</strain>
    </source>
</reference>
<keyword evidence="4" id="KW-1185">Reference proteome</keyword>
<proteinExistence type="predicted"/>
<reference evidence="3" key="1">
    <citation type="journal article" date="2014" name="Int. J. Syst. Evol. Microbiol.">
        <title>Complete genome sequence of Corynebacterium casei LMG S-19264T (=DSM 44701T), isolated from a smear-ripened cheese.</title>
        <authorList>
            <consortium name="US DOE Joint Genome Institute (JGI-PGF)"/>
            <person name="Walter F."/>
            <person name="Albersmeier A."/>
            <person name="Kalinowski J."/>
            <person name="Ruckert C."/>
        </authorList>
    </citation>
    <scope>NUCLEOTIDE SEQUENCE</scope>
    <source>
        <strain evidence="3">KCTC 12870</strain>
    </source>
</reference>
<comment type="caution">
    <text evidence="3">The sequence shown here is derived from an EMBL/GenBank/DDBJ whole genome shotgun (WGS) entry which is preliminary data.</text>
</comment>
<name>A0A8J3GF11_9BACT</name>
<keyword evidence="2" id="KW-0812">Transmembrane</keyword>
<evidence type="ECO:0000313" key="3">
    <source>
        <dbReference type="EMBL" id="GHC07961.1"/>
    </source>
</evidence>
<dbReference type="EMBL" id="BMXG01000018">
    <property type="protein sequence ID" value="GHC07961.1"/>
    <property type="molecule type" value="Genomic_DNA"/>
</dbReference>
<feature type="transmembrane region" description="Helical" evidence="2">
    <location>
        <begin position="12"/>
        <end position="34"/>
    </location>
</feature>
<organism evidence="3 4">
    <name type="scientific">Cerasicoccus arenae</name>
    <dbReference type="NCBI Taxonomy" id="424488"/>
    <lineage>
        <taxon>Bacteria</taxon>
        <taxon>Pseudomonadati</taxon>
        <taxon>Verrucomicrobiota</taxon>
        <taxon>Opitutia</taxon>
        <taxon>Puniceicoccales</taxon>
        <taxon>Cerasicoccaceae</taxon>
        <taxon>Cerasicoccus</taxon>
    </lineage>
</organism>
<keyword evidence="2" id="KW-1133">Transmembrane helix</keyword>
<evidence type="ECO:0000313" key="4">
    <source>
        <dbReference type="Proteomes" id="UP000642829"/>
    </source>
</evidence>
<evidence type="ECO:0000256" key="1">
    <source>
        <dbReference type="SAM" id="MobiDB-lite"/>
    </source>
</evidence>